<dbReference type="OrthoDB" id="9764953at2"/>
<proteinExistence type="predicted"/>
<dbReference type="SUPFAM" id="SSF53474">
    <property type="entry name" value="alpha/beta-Hydrolases"/>
    <property type="match status" value="1"/>
</dbReference>
<keyword evidence="1" id="KW-0732">Signal</keyword>
<dbReference type="Gene3D" id="3.40.50.1820">
    <property type="entry name" value="alpha/beta hydrolase"/>
    <property type="match status" value="1"/>
</dbReference>
<evidence type="ECO:0000313" key="3">
    <source>
        <dbReference type="Proteomes" id="UP000290545"/>
    </source>
</evidence>
<organism evidence="2 3">
    <name type="scientific">Filimonas effusa</name>
    <dbReference type="NCBI Taxonomy" id="2508721"/>
    <lineage>
        <taxon>Bacteria</taxon>
        <taxon>Pseudomonadati</taxon>
        <taxon>Bacteroidota</taxon>
        <taxon>Chitinophagia</taxon>
        <taxon>Chitinophagales</taxon>
        <taxon>Chitinophagaceae</taxon>
        <taxon>Filimonas</taxon>
    </lineage>
</organism>
<dbReference type="InterPro" id="IPR050955">
    <property type="entry name" value="Plant_Biomass_Hydrol_Est"/>
</dbReference>
<name>A0A4Q1DC73_9BACT</name>
<sequence>MSLTETVTLYSIFKANTSYALLGIVLTILAACTTPDRAVSYQKLAAPANKEAAYAIRAGINKISNDSFTAYIYTGKVNDTVRYRALKPLKENAARKFPLVLILPTSGGIGTDNTSQLNALVKMWAQPALRSAYPAYVVAPQFSQRSSNYTMNRQKGILVSIPSVCLANALDLVDSLCNVWPVDKSRIYVMGFSMGASATINVLGLRPDLFTAGIAISGIPDFDYIHPLLNKPIWFVHGNADDENPFATDSVMLHTLREMHATHKRFWEIDKLAHEVYPPLYTTNLIPEWLFKQRSN</sequence>
<keyword evidence="3" id="KW-1185">Reference proteome</keyword>
<protein>
    <recommendedName>
        <fullName evidence="4">Phospholipase</fullName>
    </recommendedName>
</protein>
<evidence type="ECO:0000256" key="1">
    <source>
        <dbReference type="ARBA" id="ARBA00022729"/>
    </source>
</evidence>
<dbReference type="PANTHER" id="PTHR43037">
    <property type="entry name" value="UNNAMED PRODUCT-RELATED"/>
    <property type="match status" value="1"/>
</dbReference>
<evidence type="ECO:0000313" key="2">
    <source>
        <dbReference type="EMBL" id="RXK86203.1"/>
    </source>
</evidence>
<dbReference type="RefSeq" id="WP_129001953.1">
    <property type="nucleotide sequence ID" value="NZ_SDHZ01000001.1"/>
</dbReference>
<accession>A0A4Q1DC73</accession>
<dbReference type="Proteomes" id="UP000290545">
    <property type="component" value="Unassembled WGS sequence"/>
</dbReference>
<reference evidence="2 3" key="1">
    <citation type="submission" date="2019-01" db="EMBL/GenBank/DDBJ databases">
        <title>Filimonas sp. strain TTM-71.</title>
        <authorList>
            <person name="Chen W.-M."/>
        </authorList>
    </citation>
    <scope>NUCLEOTIDE SEQUENCE [LARGE SCALE GENOMIC DNA]</scope>
    <source>
        <strain evidence="2 3">TTM-71</strain>
    </source>
</reference>
<gene>
    <name evidence="2" type="ORF">ESB13_05190</name>
</gene>
<dbReference type="AlphaFoldDB" id="A0A4Q1DC73"/>
<evidence type="ECO:0008006" key="4">
    <source>
        <dbReference type="Google" id="ProtNLM"/>
    </source>
</evidence>
<dbReference type="EMBL" id="SDHZ01000001">
    <property type="protein sequence ID" value="RXK86203.1"/>
    <property type="molecule type" value="Genomic_DNA"/>
</dbReference>
<comment type="caution">
    <text evidence="2">The sequence shown here is derived from an EMBL/GenBank/DDBJ whole genome shotgun (WGS) entry which is preliminary data.</text>
</comment>
<dbReference type="InterPro" id="IPR029058">
    <property type="entry name" value="AB_hydrolase_fold"/>
</dbReference>
<dbReference type="PANTHER" id="PTHR43037:SF1">
    <property type="entry name" value="BLL1128 PROTEIN"/>
    <property type="match status" value="1"/>
</dbReference>